<dbReference type="Pfam" id="PF01593">
    <property type="entry name" value="Amino_oxidase"/>
    <property type="match status" value="1"/>
</dbReference>
<dbReference type="InterPro" id="IPR036188">
    <property type="entry name" value="FAD/NAD-bd_sf"/>
</dbReference>
<dbReference type="GO" id="GO:0016491">
    <property type="term" value="F:oxidoreductase activity"/>
    <property type="evidence" value="ECO:0007669"/>
    <property type="project" value="InterPro"/>
</dbReference>
<dbReference type="PANTHER" id="PTHR10742">
    <property type="entry name" value="FLAVIN MONOAMINE OXIDASE"/>
    <property type="match status" value="1"/>
</dbReference>
<dbReference type="Gene3D" id="3.50.50.60">
    <property type="entry name" value="FAD/NAD(P)-binding domain"/>
    <property type="match status" value="1"/>
</dbReference>
<organism evidence="2 3">
    <name type="scientific">Rhizopus stolonifer</name>
    <name type="common">Rhizopus nigricans</name>
    <dbReference type="NCBI Taxonomy" id="4846"/>
    <lineage>
        <taxon>Eukaryota</taxon>
        <taxon>Fungi</taxon>
        <taxon>Fungi incertae sedis</taxon>
        <taxon>Mucoromycota</taxon>
        <taxon>Mucoromycotina</taxon>
        <taxon>Mucoromycetes</taxon>
        <taxon>Mucorales</taxon>
        <taxon>Mucorineae</taxon>
        <taxon>Rhizopodaceae</taxon>
        <taxon>Rhizopus</taxon>
    </lineage>
</organism>
<dbReference type="SUPFAM" id="SSF51905">
    <property type="entry name" value="FAD/NAD(P)-binding domain"/>
    <property type="match status" value="1"/>
</dbReference>
<dbReference type="Proteomes" id="UP000253551">
    <property type="component" value="Unassembled WGS sequence"/>
</dbReference>
<accession>A0A367KIB8</accession>
<dbReference type="EMBL" id="PJQM01001587">
    <property type="protein sequence ID" value="RCI01975.1"/>
    <property type="molecule type" value="Genomic_DNA"/>
</dbReference>
<dbReference type="AlphaFoldDB" id="A0A367KIB8"/>
<dbReference type="PANTHER" id="PTHR10742:SF313">
    <property type="entry name" value="AMINE OXIDASE"/>
    <property type="match status" value="1"/>
</dbReference>
<evidence type="ECO:0000259" key="1">
    <source>
        <dbReference type="Pfam" id="PF01593"/>
    </source>
</evidence>
<dbReference type="OrthoDB" id="5046242at2759"/>
<evidence type="ECO:0000313" key="2">
    <source>
        <dbReference type="EMBL" id="RCI01975.1"/>
    </source>
</evidence>
<comment type="caution">
    <text evidence="2">The sequence shown here is derived from an EMBL/GenBank/DDBJ whole genome shotgun (WGS) entry which is preliminary data.</text>
</comment>
<dbReference type="InterPro" id="IPR002937">
    <property type="entry name" value="Amino_oxidase"/>
</dbReference>
<keyword evidence="3" id="KW-1185">Reference proteome</keyword>
<protein>
    <recommendedName>
        <fullName evidence="1">Amine oxidase domain-containing protein</fullName>
    </recommendedName>
</protein>
<dbReference type="Gene3D" id="3.90.660.10">
    <property type="match status" value="1"/>
</dbReference>
<sequence length="470" mass="53838">ILGAGASGISAVKTLSKQGVTDYILLDAQPFIGGRVQHVSFGEHKVELGANWIYGKGKNPIHKLAVNHGLKTTPNDKNDVVYFDDYGLLKNQQEGIQKSSEFEYIKAELVDYADKRMKRNQVDLSSRSALSLLGWRPDTSLKAAIEYFNIDWEFSEPAEMCSLDYATGTADSITGSYPFGNEFVVDDRGFNHILKQESAKFLVPNDHRLMLNTTVTQVIYNDHNVTVVTSGGDVIVSKYTICTFSLGVLQSDLVQFEPTFPEWKREALLSFHMTTYTKIFLLFKQKFWGDWQFALYANNLTQHGGYYTVWQNLNAPGYFFKSSDPILMVTITDKESQRIERMTNAQVQEEIMQVLQRMFPSLKIEPPIQILFPRWYQNPLFRGSYSNWPIGASQKHHLNMRAPLKNRLWFAGEAMSADYYGFLHGAWLEGESVVHSILTCMRTEKCPVYEYHEYVTGCDVENKLRFFRQT</sequence>
<feature type="non-terminal residue" evidence="2">
    <location>
        <position position="1"/>
    </location>
</feature>
<reference evidence="2 3" key="1">
    <citation type="journal article" date="2018" name="G3 (Bethesda)">
        <title>Phylogenetic and Phylogenomic Definition of Rhizopus Species.</title>
        <authorList>
            <person name="Gryganskyi A.P."/>
            <person name="Golan J."/>
            <person name="Dolatabadi S."/>
            <person name="Mondo S."/>
            <person name="Robb S."/>
            <person name="Idnurm A."/>
            <person name="Muszewska A."/>
            <person name="Steczkiewicz K."/>
            <person name="Masonjones S."/>
            <person name="Liao H.L."/>
            <person name="Gajdeczka M.T."/>
            <person name="Anike F."/>
            <person name="Vuek A."/>
            <person name="Anishchenko I.M."/>
            <person name="Voigt K."/>
            <person name="de Hoog G.S."/>
            <person name="Smith M.E."/>
            <person name="Heitman J."/>
            <person name="Vilgalys R."/>
            <person name="Stajich J.E."/>
        </authorList>
    </citation>
    <scope>NUCLEOTIDE SEQUENCE [LARGE SCALE GENOMIC DNA]</scope>
    <source>
        <strain evidence="2 3">LSU 92-RS-03</strain>
    </source>
</reference>
<dbReference type="SUPFAM" id="SSF54373">
    <property type="entry name" value="FAD-linked reductases, C-terminal domain"/>
    <property type="match status" value="1"/>
</dbReference>
<evidence type="ECO:0000313" key="3">
    <source>
        <dbReference type="Proteomes" id="UP000253551"/>
    </source>
</evidence>
<dbReference type="GO" id="GO:0006598">
    <property type="term" value="P:polyamine catabolic process"/>
    <property type="evidence" value="ECO:0007669"/>
    <property type="project" value="TreeGrafter"/>
</dbReference>
<dbReference type="STRING" id="4846.A0A367KIB8"/>
<gene>
    <name evidence="2" type="ORF">CU098_000804</name>
</gene>
<dbReference type="InterPro" id="IPR050281">
    <property type="entry name" value="Flavin_monoamine_oxidase"/>
</dbReference>
<feature type="domain" description="Amine oxidase" evidence="1">
    <location>
        <begin position="7"/>
        <end position="436"/>
    </location>
</feature>
<name>A0A367KIB8_RHIST</name>
<proteinExistence type="predicted"/>